<evidence type="ECO:0000256" key="2">
    <source>
        <dbReference type="ARBA" id="ARBA00022857"/>
    </source>
</evidence>
<comment type="caution">
    <text evidence="7">The sequence shown here is derived from an EMBL/GenBank/DDBJ whole genome shotgun (WGS) entry which is preliminary data.</text>
</comment>
<dbReference type="FunFam" id="3.40.50.720:FF:000619">
    <property type="entry name" value="Oxidoreductase, short chain dehydrogenase/reductase family"/>
    <property type="match status" value="1"/>
</dbReference>
<dbReference type="GO" id="GO:0044550">
    <property type="term" value="P:secondary metabolite biosynthetic process"/>
    <property type="evidence" value="ECO:0007669"/>
    <property type="project" value="UniProtKB-ARBA"/>
</dbReference>
<dbReference type="InterPro" id="IPR016035">
    <property type="entry name" value="Acyl_Trfase/lysoPLipase"/>
</dbReference>
<dbReference type="PROSITE" id="PS51635">
    <property type="entry name" value="PNPLA"/>
    <property type="match status" value="1"/>
</dbReference>
<dbReference type="GO" id="GO:0050664">
    <property type="term" value="F:oxidoreductase activity, acting on NAD(P)H, oxygen as acceptor"/>
    <property type="evidence" value="ECO:0007669"/>
    <property type="project" value="TreeGrafter"/>
</dbReference>
<dbReference type="PRINTS" id="PR00080">
    <property type="entry name" value="SDRFAMILY"/>
</dbReference>
<dbReference type="EMBL" id="JACBAE010001320">
    <property type="protein sequence ID" value="KAF7165288.1"/>
    <property type="molecule type" value="Genomic_DNA"/>
</dbReference>
<dbReference type="Proteomes" id="UP000654922">
    <property type="component" value="Unassembled WGS sequence"/>
</dbReference>
<keyword evidence="5" id="KW-0442">Lipid degradation</keyword>
<keyword evidence="2" id="KW-0521">NADP</keyword>
<feature type="short sequence motif" description="GXGXXG" evidence="5">
    <location>
        <begin position="249"/>
        <end position="254"/>
    </location>
</feature>
<dbReference type="GO" id="GO:0046486">
    <property type="term" value="P:glycerolipid metabolic process"/>
    <property type="evidence" value="ECO:0007669"/>
    <property type="project" value="UniProtKB-ARBA"/>
</dbReference>
<comment type="similarity">
    <text evidence="1">Belongs to the short-chain dehydrogenases/reductases (SDR) family.</text>
</comment>
<reference evidence="7" key="1">
    <citation type="submission" date="2020-06" db="EMBL/GenBank/DDBJ databases">
        <title>Draft genome sequences of strains closely related to Aspergillus parafelis and Aspergillus hiratsukae.</title>
        <authorList>
            <person name="Dos Santos R.A.C."/>
            <person name="Rivero-Menendez O."/>
            <person name="Steenwyk J.L."/>
            <person name="Mead M.E."/>
            <person name="Goldman G.H."/>
            <person name="Alastruey-Izquierdo A."/>
            <person name="Rokas A."/>
        </authorList>
    </citation>
    <scope>NUCLEOTIDE SEQUENCE</scope>
    <source>
        <strain evidence="7">CNM-CM5623</strain>
    </source>
</reference>
<dbReference type="Pfam" id="PF00106">
    <property type="entry name" value="adh_short"/>
    <property type="match status" value="1"/>
</dbReference>
<dbReference type="GO" id="GO:0016787">
    <property type="term" value="F:hydrolase activity"/>
    <property type="evidence" value="ECO:0007669"/>
    <property type="project" value="UniProtKB-UniRule"/>
</dbReference>
<dbReference type="Gene3D" id="3.40.50.720">
    <property type="entry name" value="NAD(P)-binding Rossmann-like Domain"/>
    <property type="match status" value="1"/>
</dbReference>
<feature type="active site" description="Proton acceptor" evidence="5">
    <location>
        <position position="434"/>
    </location>
</feature>
<organism evidence="7 8">
    <name type="scientific">Aspergillus felis</name>
    <dbReference type="NCBI Taxonomy" id="1287682"/>
    <lineage>
        <taxon>Eukaryota</taxon>
        <taxon>Fungi</taxon>
        <taxon>Dikarya</taxon>
        <taxon>Ascomycota</taxon>
        <taxon>Pezizomycotina</taxon>
        <taxon>Eurotiomycetes</taxon>
        <taxon>Eurotiomycetidae</taxon>
        <taxon>Eurotiales</taxon>
        <taxon>Aspergillaceae</taxon>
        <taxon>Aspergillus</taxon>
        <taxon>Aspergillus subgen. Fumigati</taxon>
    </lineage>
</organism>
<evidence type="ECO:0000313" key="8">
    <source>
        <dbReference type="Proteomes" id="UP000654922"/>
    </source>
</evidence>
<dbReference type="GO" id="GO:0016616">
    <property type="term" value="F:oxidoreductase activity, acting on the CH-OH group of donors, NAD or NADP as acceptor"/>
    <property type="evidence" value="ECO:0007669"/>
    <property type="project" value="UniProtKB-ARBA"/>
</dbReference>
<evidence type="ECO:0000256" key="1">
    <source>
        <dbReference type="ARBA" id="ARBA00006484"/>
    </source>
</evidence>
<dbReference type="SUPFAM" id="SSF51735">
    <property type="entry name" value="NAD(P)-binding Rossmann-fold domains"/>
    <property type="match status" value="1"/>
</dbReference>
<feature type="active site" description="Nucleophile" evidence="5">
    <location>
        <position position="287"/>
    </location>
</feature>
<dbReference type="Pfam" id="PF01734">
    <property type="entry name" value="Patatin"/>
    <property type="match status" value="1"/>
</dbReference>
<evidence type="ECO:0000313" key="7">
    <source>
        <dbReference type="EMBL" id="KAF7165288.1"/>
    </source>
</evidence>
<evidence type="ECO:0000256" key="4">
    <source>
        <dbReference type="ARBA" id="ARBA00023098"/>
    </source>
</evidence>
<dbReference type="InterPro" id="IPR036291">
    <property type="entry name" value="NAD(P)-bd_dom_sf"/>
</dbReference>
<keyword evidence="5" id="KW-0378">Hydrolase</keyword>
<proteinExistence type="inferred from homology"/>
<dbReference type="AlphaFoldDB" id="A0A8H6Q3E1"/>
<evidence type="ECO:0000256" key="5">
    <source>
        <dbReference type="PROSITE-ProRule" id="PRU01161"/>
    </source>
</evidence>
<dbReference type="CDD" id="cd07216">
    <property type="entry name" value="Pat17_PNPLA8_PNPLA9_like3"/>
    <property type="match status" value="1"/>
</dbReference>
<keyword evidence="4 5" id="KW-0443">Lipid metabolism</keyword>
<dbReference type="PROSITE" id="PS00061">
    <property type="entry name" value="ADH_SHORT"/>
    <property type="match status" value="1"/>
</dbReference>
<feature type="short sequence motif" description="DGA/G" evidence="5">
    <location>
        <begin position="434"/>
        <end position="436"/>
    </location>
</feature>
<dbReference type="InterPro" id="IPR002641">
    <property type="entry name" value="PNPLA_dom"/>
</dbReference>
<keyword evidence="3" id="KW-0560">Oxidoreductase</keyword>
<dbReference type="PANTHER" id="PTHR43008:SF12">
    <property type="entry name" value="OXIDOREDUCTASE, SHORT CHAIN DEHYDROGENASE_REDUCTASE FAMILY (AFU_ORTHOLOGUE AFUA_6G13830)"/>
    <property type="match status" value="1"/>
</dbReference>
<sequence length="569" mass="62727">MVLAKPENKHVLKAFDLTGKVAAVTGGARGIGLEVSRALAEAGANVALIYNSSTTAATTAAEIASANNVKAAAYQANVSNKAEIERTIQQIASDFGRLDIIVVNSGITSNVAAEDYTTEQWKEIMQVNLDGAFYTAQAAAQIFKAQGRGNVIFTASVSATLVNVPQKQAAYNASKAGVVQLAKCLSVEWVDFCRVNCISPGFIETDILDIHPKEWREKWYSMVPAQRFADTYELKGLEEKKLNLLSLDGGGVRGLSSLYVLKDIMEAIDPNNPPKPCEVFDMIGGTSAGGLIAIMLGRLKMNVDQCIDAYVRLSRQAFTRKNYIPLTLRGNFRPRFNTKKLEQALKTVVVEQGLDEDALLQDPDTSCRVFVCTTKQLTGNVTSLSSFYHMRIDLDLYKVLKIWEAARATSAAPSFFDPFVVIDPLLGYKRVFLDGALGANNAVRQMWIHAGDLVESENLKSRLGCLVSLGTGMRAEMNFTGGFIQELKLRKRILTDTEFEAETFAYEHYDLVEEHRYFRFNVSNALGDIGLGEVKKMDKIVSETKRYLVDDAVRQEIAMCAASLQQRQV</sequence>
<evidence type="ECO:0000259" key="6">
    <source>
        <dbReference type="PROSITE" id="PS51635"/>
    </source>
</evidence>
<name>A0A8H6Q3E1_9EURO</name>
<feature type="domain" description="PNPLA" evidence="6">
    <location>
        <begin position="245"/>
        <end position="447"/>
    </location>
</feature>
<evidence type="ECO:0000256" key="3">
    <source>
        <dbReference type="ARBA" id="ARBA00023002"/>
    </source>
</evidence>
<dbReference type="InterPro" id="IPR020904">
    <property type="entry name" value="Sc_DH/Rdtase_CS"/>
</dbReference>
<dbReference type="SUPFAM" id="SSF52151">
    <property type="entry name" value="FabD/lysophospholipase-like"/>
    <property type="match status" value="1"/>
</dbReference>
<accession>A0A8H6Q3E1</accession>
<protein>
    <recommendedName>
        <fullName evidence="6">PNPLA domain-containing protein</fullName>
    </recommendedName>
</protein>
<dbReference type="OrthoDB" id="1658288at2759"/>
<gene>
    <name evidence="7" type="ORF">CNMCM5623_009510</name>
</gene>
<dbReference type="GO" id="GO:0016042">
    <property type="term" value="P:lipid catabolic process"/>
    <property type="evidence" value="ECO:0007669"/>
    <property type="project" value="UniProtKB-UniRule"/>
</dbReference>
<dbReference type="InterPro" id="IPR002347">
    <property type="entry name" value="SDR_fam"/>
</dbReference>
<dbReference type="PRINTS" id="PR00081">
    <property type="entry name" value="GDHRDH"/>
</dbReference>
<feature type="short sequence motif" description="GXSXG" evidence="5">
    <location>
        <begin position="285"/>
        <end position="289"/>
    </location>
</feature>
<dbReference type="PANTHER" id="PTHR43008">
    <property type="entry name" value="BENZIL REDUCTASE"/>
    <property type="match status" value="1"/>
</dbReference>
<dbReference type="Gene3D" id="3.40.1090.10">
    <property type="entry name" value="Cytosolic phospholipase A2 catalytic domain"/>
    <property type="match status" value="1"/>
</dbReference>